<sequence>MFFFSLAIRQVISKYISGLIVSMTHFHFRLLRFNLLSRERLGLAKIQNVTISCSLLARLLSAIISAILRYGSNGLHTVFFFRIKQLN</sequence>
<accession>A0A2M4B136</accession>
<protein>
    <submittedName>
        <fullName evidence="1">Putative secreted protein</fullName>
    </submittedName>
</protein>
<name>A0A2M4B136_9DIPT</name>
<organism evidence="1">
    <name type="scientific">Anopheles triannulatus</name>
    <dbReference type="NCBI Taxonomy" id="58253"/>
    <lineage>
        <taxon>Eukaryota</taxon>
        <taxon>Metazoa</taxon>
        <taxon>Ecdysozoa</taxon>
        <taxon>Arthropoda</taxon>
        <taxon>Hexapoda</taxon>
        <taxon>Insecta</taxon>
        <taxon>Pterygota</taxon>
        <taxon>Neoptera</taxon>
        <taxon>Endopterygota</taxon>
        <taxon>Diptera</taxon>
        <taxon>Nematocera</taxon>
        <taxon>Culicoidea</taxon>
        <taxon>Culicidae</taxon>
        <taxon>Anophelinae</taxon>
        <taxon>Anopheles</taxon>
    </lineage>
</organism>
<dbReference type="EMBL" id="GGFK01013435">
    <property type="protein sequence ID" value="MBW46756.1"/>
    <property type="molecule type" value="Transcribed_RNA"/>
</dbReference>
<dbReference type="AlphaFoldDB" id="A0A2M4B136"/>
<reference evidence="1" key="1">
    <citation type="submission" date="2018-01" db="EMBL/GenBank/DDBJ databases">
        <title>An insight into the sialome of Amazonian anophelines.</title>
        <authorList>
            <person name="Ribeiro J.M."/>
            <person name="Scarpassa V."/>
            <person name="Calvo E."/>
        </authorList>
    </citation>
    <scope>NUCLEOTIDE SEQUENCE</scope>
    <source>
        <tissue evidence="1">Salivary glands</tissue>
    </source>
</reference>
<proteinExistence type="predicted"/>
<evidence type="ECO:0000313" key="1">
    <source>
        <dbReference type="EMBL" id="MBW46756.1"/>
    </source>
</evidence>